<dbReference type="InterPro" id="IPR044666">
    <property type="entry name" value="Cyclophilin_A-like"/>
</dbReference>
<protein>
    <recommendedName>
        <fullName evidence="5">Peptidyl-prolyl cis-trans isomerase</fullName>
        <shortName evidence="5">PPIase</shortName>
        <ecNumber evidence="5">5.2.1.8</ecNumber>
    </recommendedName>
</protein>
<keyword evidence="4 5" id="KW-0413">Isomerase</keyword>
<dbReference type="EC" id="5.2.1.8" evidence="5"/>
<feature type="signal peptide" evidence="5">
    <location>
        <begin position="1"/>
        <end position="20"/>
    </location>
</feature>
<evidence type="ECO:0000256" key="6">
    <source>
        <dbReference type="SAM" id="MobiDB-lite"/>
    </source>
</evidence>
<dbReference type="PANTHER" id="PTHR45625">
    <property type="entry name" value="PEPTIDYL-PROLYL CIS-TRANS ISOMERASE-RELATED"/>
    <property type="match status" value="1"/>
</dbReference>
<dbReference type="EMBL" id="PXZH01000001">
    <property type="protein sequence ID" value="RST90087.1"/>
    <property type="molecule type" value="Genomic_DNA"/>
</dbReference>
<dbReference type="PROSITE" id="PS51257">
    <property type="entry name" value="PROKAR_LIPOPROTEIN"/>
    <property type="match status" value="1"/>
</dbReference>
<dbReference type="PRINTS" id="PR00153">
    <property type="entry name" value="CSAPPISMRASE"/>
</dbReference>
<dbReference type="Pfam" id="PF00160">
    <property type="entry name" value="Pro_isomerase"/>
    <property type="match status" value="1"/>
</dbReference>
<dbReference type="RefSeq" id="WP_125942701.1">
    <property type="nucleotide sequence ID" value="NZ_PXZH01000001.1"/>
</dbReference>
<dbReference type="InterPro" id="IPR020892">
    <property type="entry name" value="Cyclophilin-type_PPIase_CS"/>
</dbReference>
<dbReference type="InterPro" id="IPR029000">
    <property type="entry name" value="Cyclophilin-like_dom_sf"/>
</dbReference>
<dbReference type="AlphaFoldDB" id="A0A429Z8P7"/>
<keyword evidence="5" id="KW-0732">Signal</keyword>
<proteinExistence type="inferred from homology"/>
<evidence type="ECO:0000256" key="5">
    <source>
        <dbReference type="RuleBase" id="RU363019"/>
    </source>
</evidence>
<dbReference type="Proteomes" id="UP000277864">
    <property type="component" value="Unassembled WGS sequence"/>
</dbReference>
<evidence type="ECO:0000256" key="3">
    <source>
        <dbReference type="ARBA" id="ARBA00023110"/>
    </source>
</evidence>
<evidence type="ECO:0000313" key="8">
    <source>
        <dbReference type="EMBL" id="RST90087.1"/>
    </source>
</evidence>
<comment type="catalytic activity">
    <reaction evidence="1 5">
        <text>[protein]-peptidylproline (omega=180) = [protein]-peptidylproline (omega=0)</text>
        <dbReference type="Rhea" id="RHEA:16237"/>
        <dbReference type="Rhea" id="RHEA-COMP:10747"/>
        <dbReference type="Rhea" id="RHEA-COMP:10748"/>
        <dbReference type="ChEBI" id="CHEBI:83833"/>
        <dbReference type="ChEBI" id="CHEBI:83834"/>
        <dbReference type="EC" id="5.2.1.8"/>
    </reaction>
</comment>
<dbReference type="PANTHER" id="PTHR45625:SF4">
    <property type="entry name" value="PEPTIDYLPROLYL ISOMERASE DOMAIN AND WD REPEAT-CONTAINING PROTEIN 1"/>
    <property type="match status" value="1"/>
</dbReference>
<evidence type="ECO:0000256" key="1">
    <source>
        <dbReference type="ARBA" id="ARBA00000971"/>
    </source>
</evidence>
<dbReference type="PROSITE" id="PS00170">
    <property type="entry name" value="CSA_PPIASE_1"/>
    <property type="match status" value="1"/>
</dbReference>
<organism evidence="8 9">
    <name type="scientific">Vagococcus humatus</name>
    <dbReference type="NCBI Taxonomy" id="1889241"/>
    <lineage>
        <taxon>Bacteria</taxon>
        <taxon>Bacillati</taxon>
        <taxon>Bacillota</taxon>
        <taxon>Bacilli</taxon>
        <taxon>Lactobacillales</taxon>
        <taxon>Enterococcaceae</taxon>
        <taxon>Vagococcus</taxon>
    </lineage>
</organism>
<dbReference type="PROSITE" id="PS50072">
    <property type="entry name" value="CSA_PPIASE_2"/>
    <property type="match status" value="1"/>
</dbReference>
<dbReference type="Gene3D" id="2.40.100.10">
    <property type="entry name" value="Cyclophilin-like"/>
    <property type="match status" value="1"/>
</dbReference>
<feature type="domain" description="PPIase cyclophilin-type" evidence="7">
    <location>
        <begin position="77"/>
        <end position="250"/>
    </location>
</feature>
<dbReference type="InterPro" id="IPR002130">
    <property type="entry name" value="Cyclophilin-type_PPIase_dom"/>
</dbReference>
<feature type="compositionally biased region" description="Basic and acidic residues" evidence="6">
    <location>
        <begin position="30"/>
        <end position="44"/>
    </location>
</feature>
<feature type="region of interest" description="Disordered" evidence="6">
    <location>
        <begin position="25"/>
        <end position="44"/>
    </location>
</feature>
<dbReference type="GO" id="GO:0003755">
    <property type="term" value="F:peptidyl-prolyl cis-trans isomerase activity"/>
    <property type="evidence" value="ECO:0007669"/>
    <property type="project" value="UniProtKB-UniRule"/>
</dbReference>
<gene>
    <name evidence="8" type="ORF">C7P63_03135</name>
</gene>
<dbReference type="SUPFAM" id="SSF50891">
    <property type="entry name" value="Cyclophilin-like"/>
    <property type="match status" value="1"/>
</dbReference>
<accession>A0A429Z8P7</accession>
<evidence type="ECO:0000256" key="4">
    <source>
        <dbReference type="ARBA" id="ARBA00023235"/>
    </source>
</evidence>
<keyword evidence="3 5" id="KW-0697">Rotamase</keyword>
<dbReference type="OrthoDB" id="9807797at2"/>
<dbReference type="GO" id="GO:0006457">
    <property type="term" value="P:protein folding"/>
    <property type="evidence" value="ECO:0007669"/>
    <property type="project" value="InterPro"/>
</dbReference>
<name>A0A429Z8P7_9ENTE</name>
<sequence>MTKKWITLGLTLACTSLLLAGCQSPAKQESSQKETTTEKTTKKEPKKVVDLNALELPQLNQEVADNEALVEMETTEGNIKIKLFPEIAPKAVENFLTHAKKDYYKDVLFHRVINDFMIQTGDPEGTGMGGESIWKKPFKDEGSQQLFNIRGALSMANAGPNTNGSQFFIVQNKKDMSEGLLTDEYPEKIIQQYKQGGAPYLDYVFEGSDSVHTVFGQVIEGMDVVDKIAEAETDSQDKPKKDIKIEKITVLKDMNK</sequence>
<reference evidence="8 9" key="1">
    <citation type="submission" date="2018-03" db="EMBL/GenBank/DDBJ databases">
        <authorList>
            <person name="Gulvik C.A."/>
        </authorList>
    </citation>
    <scope>NUCLEOTIDE SEQUENCE [LARGE SCALE GENOMIC DNA]</scope>
    <source>
        <strain evidence="8 9">JCM 31581</strain>
    </source>
</reference>
<comment type="similarity">
    <text evidence="5">Belongs to the cyclophilin-type PPIase family.</text>
</comment>
<evidence type="ECO:0000313" key="9">
    <source>
        <dbReference type="Proteomes" id="UP000277864"/>
    </source>
</evidence>
<evidence type="ECO:0000256" key="2">
    <source>
        <dbReference type="ARBA" id="ARBA00002388"/>
    </source>
</evidence>
<keyword evidence="9" id="KW-1185">Reference proteome</keyword>
<evidence type="ECO:0000259" key="7">
    <source>
        <dbReference type="PROSITE" id="PS50072"/>
    </source>
</evidence>
<comment type="function">
    <text evidence="2 5">PPIases accelerate the folding of proteins. It catalyzes the cis-trans isomerization of proline imidic peptide bonds in oligopeptides.</text>
</comment>
<comment type="caution">
    <text evidence="8">The sequence shown here is derived from an EMBL/GenBank/DDBJ whole genome shotgun (WGS) entry which is preliminary data.</text>
</comment>
<feature type="chain" id="PRO_5039742811" description="Peptidyl-prolyl cis-trans isomerase" evidence="5">
    <location>
        <begin position="21"/>
        <end position="256"/>
    </location>
</feature>